<dbReference type="InterPro" id="IPR011108">
    <property type="entry name" value="RMMBL"/>
</dbReference>
<evidence type="ECO:0000259" key="3">
    <source>
        <dbReference type="SMART" id="SM01027"/>
    </source>
</evidence>
<dbReference type="AlphaFoldDB" id="A0A9D8KHG5"/>
<accession>A0A9D8KHG5</accession>
<reference evidence="4" key="2">
    <citation type="submission" date="2021-01" db="EMBL/GenBank/DDBJ databases">
        <authorList>
            <person name="Hahn C.R."/>
            <person name="Youssef N.H."/>
            <person name="Elshahed M."/>
        </authorList>
    </citation>
    <scope>NUCLEOTIDE SEQUENCE</scope>
    <source>
        <strain evidence="4">Zod_Metabat.24</strain>
    </source>
</reference>
<dbReference type="InterPro" id="IPR050698">
    <property type="entry name" value="MBL"/>
</dbReference>
<dbReference type="InterPro" id="IPR022712">
    <property type="entry name" value="Beta_Casp"/>
</dbReference>
<dbReference type="Pfam" id="PF10996">
    <property type="entry name" value="Beta-Casp"/>
    <property type="match status" value="1"/>
</dbReference>
<dbReference type="GO" id="GO:0016787">
    <property type="term" value="F:hydrolase activity"/>
    <property type="evidence" value="ECO:0007669"/>
    <property type="project" value="UniProtKB-KW"/>
</dbReference>
<evidence type="ECO:0000259" key="2">
    <source>
        <dbReference type="SMART" id="SM00849"/>
    </source>
</evidence>
<dbReference type="CDD" id="cd16295">
    <property type="entry name" value="TTHA0252-CPSF-like_MBL-fold"/>
    <property type="match status" value="1"/>
</dbReference>
<proteinExistence type="predicted"/>
<dbReference type="Pfam" id="PF00753">
    <property type="entry name" value="Lactamase_B"/>
    <property type="match status" value="1"/>
</dbReference>
<sequence length="533" mass="59413">MRVTFIGGARTVTGSSFLISTDLANILVDSGMFQGRRELTRRNQLEYIYDPSEIDAVILTHAHIDHSGLIPKLVKSGFRGKIFSTKATADLCELMLLDSAHIQEMESSWKSNKNLRRGLSEVPPLYTTDDAVKSLKHFQRVFYDQEFEAATGIRAVFRDAGHIIGSAMVELFVKDEGRETRLVFSGDVGVPDQPIIRDPSIITGADFLFIESTYGNRLHKSLEESKEELKEAILTTVNGGGKVIIPSFAVGRTQELIFYLSELYRDGYLNDVPIFVDSPMATSATEIIKENPQCFDEETHALLSSGETPLNIPTLTFTQSTRESIEINQMAGGAIIISASGMCDAGRIKHHLRHNLWRPEASVIFVGFQAEGTLGRMIVTGADEVRIMGEEVKVNAKIFSIGGFSAHADRNGLLDWASHFRGDSPTVFVVHGEERASLSFARALESELSLTSYVPHWGETVELKTNKEFQSVSITEAGEMVELKGSRMFKDLHYIKKRIGEIEAEEVPAREEAVYQKIKKIKDLLMELEEERS</sequence>
<dbReference type="SMART" id="SM01027">
    <property type="entry name" value="Beta-Casp"/>
    <property type="match status" value="1"/>
</dbReference>
<evidence type="ECO:0000313" key="5">
    <source>
        <dbReference type="Proteomes" id="UP000809273"/>
    </source>
</evidence>
<dbReference type="EMBL" id="JAFGIX010000069">
    <property type="protein sequence ID" value="MBN1574182.1"/>
    <property type="molecule type" value="Genomic_DNA"/>
</dbReference>
<gene>
    <name evidence="4" type="ORF">JW984_13375</name>
</gene>
<keyword evidence="1" id="KW-0378">Hydrolase</keyword>
<protein>
    <submittedName>
        <fullName evidence="4">MBL fold metallo-hydrolase</fullName>
    </submittedName>
</protein>
<dbReference type="SMART" id="SM00849">
    <property type="entry name" value="Lactamase_B"/>
    <property type="match status" value="1"/>
</dbReference>
<dbReference type="InterPro" id="IPR001279">
    <property type="entry name" value="Metallo-B-lactamas"/>
</dbReference>
<name>A0A9D8KHG5_9DELT</name>
<feature type="domain" description="Beta-Casp" evidence="3">
    <location>
        <begin position="253"/>
        <end position="378"/>
    </location>
</feature>
<dbReference type="Pfam" id="PF07521">
    <property type="entry name" value="RMMBL"/>
    <property type="match status" value="1"/>
</dbReference>
<dbReference type="InterPro" id="IPR036866">
    <property type="entry name" value="RibonucZ/Hydroxyglut_hydro"/>
</dbReference>
<feature type="domain" description="Metallo-beta-lactamase" evidence="2">
    <location>
        <begin position="13"/>
        <end position="237"/>
    </location>
</feature>
<dbReference type="Proteomes" id="UP000809273">
    <property type="component" value="Unassembled WGS sequence"/>
</dbReference>
<organism evidence="4 5">
    <name type="scientific">Candidatus Zymogenus saltonus</name>
    <dbReference type="NCBI Taxonomy" id="2844893"/>
    <lineage>
        <taxon>Bacteria</taxon>
        <taxon>Deltaproteobacteria</taxon>
        <taxon>Candidatus Zymogenia</taxon>
        <taxon>Candidatus Zymogeniales</taxon>
        <taxon>Candidatus Zymogenaceae</taxon>
        <taxon>Candidatus Zymogenus</taxon>
    </lineage>
</organism>
<comment type="caution">
    <text evidence="4">The sequence shown here is derived from an EMBL/GenBank/DDBJ whole genome shotgun (WGS) entry which is preliminary data.</text>
</comment>
<dbReference type="GO" id="GO:0004521">
    <property type="term" value="F:RNA endonuclease activity"/>
    <property type="evidence" value="ECO:0007669"/>
    <property type="project" value="TreeGrafter"/>
</dbReference>
<dbReference type="SUPFAM" id="SSF56281">
    <property type="entry name" value="Metallo-hydrolase/oxidoreductase"/>
    <property type="match status" value="1"/>
</dbReference>
<dbReference type="PANTHER" id="PTHR11203">
    <property type="entry name" value="CLEAVAGE AND POLYADENYLATION SPECIFICITY FACTOR FAMILY MEMBER"/>
    <property type="match status" value="1"/>
</dbReference>
<evidence type="ECO:0000256" key="1">
    <source>
        <dbReference type="ARBA" id="ARBA00022801"/>
    </source>
</evidence>
<dbReference type="Gene3D" id="3.60.15.10">
    <property type="entry name" value="Ribonuclease Z/Hydroxyacylglutathione hydrolase-like"/>
    <property type="match status" value="1"/>
</dbReference>
<dbReference type="Gene3D" id="3.40.50.10890">
    <property type="match status" value="1"/>
</dbReference>
<evidence type="ECO:0000313" key="4">
    <source>
        <dbReference type="EMBL" id="MBN1574182.1"/>
    </source>
</evidence>
<reference evidence="4" key="1">
    <citation type="journal article" date="2021" name="Environ. Microbiol.">
        <title>Genomic characterization of three novel Desulfobacterota classes expand the metabolic and phylogenetic diversity of the phylum.</title>
        <authorList>
            <person name="Murphy C.L."/>
            <person name="Biggerstaff J."/>
            <person name="Eichhorn A."/>
            <person name="Ewing E."/>
            <person name="Shahan R."/>
            <person name="Soriano D."/>
            <person name="Stewart S."/>
            <person name="VanMol K."/>
            <person name="Walker R."/>
            <person name="Walters P."/>
            <person name="Elshahed M.S."/>
            <person name="Youssef N.H."/>
        </authorList>
    </citation>
    <scope>NUCLEOTIDE SEQUENCE</scope>
    <source>
        <strain evidence="4">Zod_Metabat.24</strain>
    </source>
</reference>
<dbReference type="PANTHER" id="PTHR11203:SF37">
    <property type="entry name" value="INTEGRATOR COMPLEX SUBUNIT 11"/>
    <property type="match status" value="1"/>
</dbReference>